<evidence type="ECO:0000256" key="3">
    <source>
        <dbReference type="ARBA" id="ARBA00022729"/>
    </source>
</evidence>
<dbReference type="Pfam" id="PF13416">
    <property type="entry name" value="SBP_bac_8"/>
    <property type="match status" value="1"/>
</dbReference>
<proteinExistence type="inferred from homology"/>
<dbReference type="PANTHER" id="PTHR30222">
    <property type="entry name" value="SPERMIDINE/PUTRESCINE-BINDING PERIPLASMIC PROTEIN"/>
    <property type="match status" value="1"/>
</dbReference>
<dbReference type="InterPro" id="IPR001188">
    <property type="entry name" value="Sperm_putr-bd"/>
</dbReference>
<comment type="caution">
    <text evidence="7">The sequence shown here is derived from an EMBL/GenBank/DDBJ whole genome shotgun (WGS) entry which is preliminary data.</text>
</comment>
<comment type="function">
    <text evidence="5">Required for the activity of the bacterial periplasmic transport system of putrescine.</text>
</comment>
<sequence>MRPYLTAASGLALIASIGPAQAEGVLNIFNWGDYTNPDLITKFEETYDIKVTITDFDSNDTALAKARQGGNDFDIVVPTSTSMPIWIAEGLLLETRPDQMENFRNMDPRWVDVPFDPGRHYSVPWQWGTTGVTVNTEVYAGDPNTSAIFFDPPEELVGKINIVPEMNDVLYMAIRYLGGEACTTDMELLRKVRDKLVEARPKWVSMDYTNIDRFTADDYAAAMNWSGGSLRIRLVDPRFVYGYPKEGYPIWMDNVAVLKSAPNVENARLFQNFIMDPENAALISAYARYANGIMGSEAFMADDMKTAPEIVIPAEFADKGEFTEACAPEVTALYTKIWTDLLK</sequence>
<comment type="subcellular location">
    <subcellularLocation>
        <location evidence="1 5">Periplasm</location>
    </subcellularLocation>
</comment>
<keyword evidence="2 5" id="KW-0813">Transport</keyword>
<dbReference type="SUPFAM" id="SSF53850">
    <property type="entry name" value="Periplasmic binding protein-like II"/>
    <property type="match status" value="1"/>
</dbReference>
<dbReference type="Gene3D" id="3.40.190.10">
    <property type="entry name" value="Periplasmic binding protein-like II"/>
    <property type="match status" value="2"/>
</dbReference>
<dbReference type="InterPro" id="IPR006059">
    <property type="entry name" value="SBP"/>
</dbReference>
<dbReference type="EMBL" id="JAAIVJ010000026">
    <property type="protein sequence ID" value="NEY92241.1"/>
    <property type="molecule type" value="Genomic_DNA"/>
</dbReference>
<dbReference type="PANTHER" id="PTHR30222:SF12">
    <property type="entry name" value="NORSPERMIDINE SENSOR"/>
    <property type="match status" value="1"/>
</dbReference>
<name>A0A6M0QYY6_9RHOB</name>
<evidence type="ECO:0000256" key="6">
    <source>
        <dbReference type="SAM" id="SignalP"/>
    </source>
</evidence>
<dbReference type="GO" id="GO:0042597">
    <property type="term" value="C:periplasmic space"/>
    <property type="evidence" value="ECO:0007669"/>
    <property type="project" value="UniProtKB-SubCell"/>
</dbReference>
<dbReference type="AlphaFoldDB" id="A0A6M0QYY6"/>
<dbReference type="PRINTS" id="PR00909">
    <property type="entry name" value="SPERMDNBNDNG"/>
</dbReference>
<feature type="signal peptide" evidence="6">
    <location>
        <begin position="1"/>
        <end position="22"/>
    </location>
</feature>
<keyword evidence="3 6" id="KW-0732">Signal</keyword>
<dbReference type="GO" id="GO:0015846">
    <property type="term" value="P:polyamine transport"/>
    <property type="evidence" value="ECO:0007669"/>
    <property type="project" value="InterPro"/>
</dbReference>
<comment type="similarity">
    <text evidence="5">Belongs to the bacterial solute-binding protein PotD/PotF family.</text>
</comment>
<keyword evidence="4 5" id="KW-0574">Periplasm</keyword>
<organism evidence="7 8">
    <name type="scientific">Tabrizicola oligotrophica</name>
    <dbReference type="NCBI Taxonomy" id="2710650"/>
    <lineage>
        <taxon>Bacteria</taxon>
        <taxon>Pseudomonadati</taxon>
        <taxon>Pseudomonadota</taxon>
        <taxon>Alphaproteobacteria</taxon>
        <taxon>Rhodobacterales</taxon>
        <taxon>Paracoccaceae</taxon>
        <taxon>Tabrizicola</taxon>
    </lineage>
</organism>
<dbReference type="PIRSF" id="PIRSF019574">
    <property type="entry name" value="Periplasmic_polyamine_BP"/>
    <property type="match status" value="1"/>
</dbReference>
<dbReference type="RefSeq" id="WP_164628378.1">
    <property type="nucleotide sequence ID" value="NZ_JAAIVJ010000026.1"/>
</dbReference>
<keyword evidence="8" id="KW-1185">Reference proteome</keyword>
<reference evidence="7 8" key="1">
    <citation type="submission" date="2020-02" db="EMBL/GenBank/DDBJ databases">
        <authorList>
            <person name="Chen W.-M."/>
        </authorList>
    </citation>
    <scope>NUCLEOTIDE SEQUENCE [LARGE SCALE GENOMIC DNA]</scope>
    <source>
        <strain evidence="7 8">KMS-5</strain>
    </source>
</reference>
<evidence type="ECO:0000256" key="5">
    <source>
        <dbReference type="PIRNR" id="PIRNR019574"/>
    </source>
</evidence>
<gene>
    <name evidence="7" type="ORF">G4Z14_18320</name>
</gene>
<evidence type="ECO:0000256" key="2">
    <source>
        <dbReference type="ARBA" id="ARBA00022448"/>
    </source>
</evidence>
<dbReference type="GO" id="GO:0019808">
    <property type="term" value="F:polyamine binding"/>
    <property type="evidence" value="ECO:0007669"/>
    <property type="project" value="InterPro"/>
</dbReference>
<protein>
    <recommendedName>
        <fullName evidence="5">Putrescine-binding periplasmic protein</fullName>
    </recommendedName>
</protein>
<evidence type="ECO:0000256" key="4">
    <source>
        <dbReference type="ARBA" id="ARBA00022764"/>
    </source>
</evidence>
<evidence type="ECO:0000256" key="1">
    <source>
        <dbReference type="ARBA" id="ARBA00004418"/>
    </source>
</evidence>
<evidence type="ECO:0000313" key="8">
    <source>
        <dbReference type="Proteomes" id="UP000477782"/>
    </source>
</evidence>
<feature type="chain" id="PRO_5026916452" description="Putrescine-binding periplasmic protein" evidence="6">
    <location>
        <begin position="23"/>
        <end position="343"/>
    </location>
</feature>
<dbReference type="Proteomes" id="UP000477782">
    <property type="component" value="Unassembled WGS sequence"/>
</dbReference>
<evidence type="ECO:0000313" key="7">
    <source>
        <dbReference type="EMBL" id="NEY92241.1"/>
    </source>
</evidence>
<accession>A0A6M0QYY6</accession>